<evidence type="ECO:0000313" key="2">
    <source>
        <dbReference type="Proteomes" id="UP000184447"/>
    </source>
</evidence>
<evidence type="ECO:0000313" key="1">
    <source>
        <dbReference type="EMBL" id="SHH49646.1"/>
    </source>
</evidence>
<reference evidence="1 2" key="1">
    <citation type="submission" date="2016-11" db="EMBL/GenBank/DDBJ databases">
        <authorList>
            <person name="Jaros S."/>
            <person name="Januszkiewicz K."/>
            <person name="Wedrychowicz H."/>
        </authorList>
    </citation>
    <scope>NUCLEOTIDE SEQUENCE [LARGE SCALE GENOMIC DNA]</scope>
    <source>
        <strain evidence="1 2">DSM 8605</strain>
    </source>
</reference>
<protein>
    <recommendedName>
        <fullName evidence="3">Reverse transcriptase (RNA-dependent DNA polymerase)</fullName>
    </recommendedName>
</protein>
<dbReference type="Proteomes" id="UP000184447">
    <property type="component" value="Unassembled WGS sequence"/>
</dbReference>
<dbReference type="AlphaFoldDB" id="A0A1M5TG05"/>
<keyword evidence="2" id="KW-1185">Reference proteome</keyword>
<dbReference type="EMBL" id="FQXM01000006">
    <property type="protein sequence ID" value="SHH49646.1"/>
    <property type="molecule type" value="Genomic_DNA"/>
</dbReference>
<name>A0A1M5TG05_9CLOT</name>
<organism evidence="1 2">
    <name type="scientific">Clostridium grantii DSM 8605</name>
    <dbReference type="NCBI Taxonomy" id="1121316"/>
    <lineage>
        <taxon>Bacteria</taxon>
        <taxon>Bacillati</taxon>
        <taxon>Bacillota</taxon>
        <taxon>Clostridia</taxon>
        <taxon>Eubacteriales</taxon>
        <taxon>Clostridiaceae</taxon>
        <taxon>Clostridium</taxon>
    </lineage>
</organism>
<dbReference type="OrthoDB" id="9793236at2"/>
<dbReference type="RefSeq" id="WP_073337607.1">
    <property type="nucleotide sequence ID" value="NZ_FQXM01000006.1"/>
</dbReference>
<dbReference type="STRING" id="1121316.SAMN02745207_01279"/>
<sequence length="70" mass="8144">MGGIDEISIQDIKAYGEEKFLKEITEEFKENKYQPKPVKRVYIPKKDGSKRPLGIPIIKDRIIQINREVA</sequence>
<gene>
    <name evidence="1" type="ORF">SAMN02745207_01279</name>
</gene>
<proteinExistence type="predicted"/>
<evidence type="ECO:0008006" key="3">
    <source>
        <dbReference type="Google" id="ProtNLM"/>
    </source>
</evidence>
<accession>A0A1M5TG05</accession>